<organism evidence="1 2">
    <name type="scientific">Pseudoalteromonas caenipelagi</name>
    <dbReference type="NCBI Taxonomy" id="2726988"/>
    <lineage>
        <taxon>Bacteria</taxon>
        <taxon>Pseudomonadati</taxon>
        <taxon>Pseudomonadota</taxon>
        <taxon>Gammaproteobacteria</taxon>
        <taxon>Alteromonadales</taxon>
        <taxon>Pseudoalteromonadaceae</taxon>
        <taxon>Pseudoalteromonas</taxon>
    </lineage>
</organism>
<keyword evidence="2" id="KW-1185">Reference proteome</keyword>
<comment type="caution">
    <text evidence="1">The sequence shown here is derived from an EMBL/GenBank/DDBJ whole genome shotgun (WGS) entry which is preliminary data.</text>
</comment>
<dbReference type="RefSeq" id="WP_171626823.1">
    <property type="nucleotide sequence ID" value="NZ_JABBPG010000006.1"/>
</dbReference>
<reference evidence="1 2" key="1">
    <citation type="submission" date="2020-04" db="EMBL/GenBank/DDBJ databases">
        <title>Pseudoalteromonas caenipelagi sp. nov., isolated from a tidal flat.</title>
        <authorList>
            <person name="Park S."/>
            <person name="Yoon J.-H."/>
        </authorList>
    </citation>
    <scope>NUCLEOTIDE SEQUENCE [LARGE SCALE GENOMIC DNA]</scope>
    <source>
        <strain evidence="1 2">JBTF-M23</strain>
    </source>
</reference>
<dbReference type="EMBL" id="JABBPG010000006">
    <property type="protein sequence ID" value="NOU51764.1"/>
    <property type="molecule type" value="Genomic_DNA"/>
</dbReference>
<accession>A0A849VIW4</accession>
<proteinExistence type="predicted"/>
<name>A0A849VIW4_9GAMM</name>
<dbReference type="Proteomes" id="UP000586305">
    <property type="component" value="Unassembled WGS sequence"/>
</dbReference>
<dbReference type="AlphaFoldDB" id="A0A849VIW4"/>
<evidence type="ECO:0000313" key="1">
    <source>
        <dbReference type="EMBL" id="NOU51764.1"/>
    </source>
</evidence>
<gene>
    <name evidence="1" type="ORF">HG263_14600</name>
</gene>
<evidence type="ECO:0008006" key="3">
    <source>
        <dbReference type="Google" id="ProtNLM"/>
    </source>
</evidence>
<sequence length="404" mass="47369">MIQVDFLFLVEHEDREMSSVKRLKSELEMKGCSCIILSTEFHAHLFNQFNARNIVFPYAIDDATWPIRAFKRQKFKKCNFISLNWEQLLSKSNQDFKKPKSRFIQEHFYHLAWEDNFKEFLKDSGSKSDNIRVIGNPLHELLMEDLYNSSLYDGKLRAEFGIEKSSELYFFPMNYGWAFFSDDKIKAKIAMGYDSEVAYEYRDYALRCLNAFTYFITKLCALYPKSTFVVRPHPSISVEQYVEKFTVNGLTIPVNMVLTKRYTIKEWIAISQVVGSSWSTSVWDAQKVGKKGFLFTPFERPDWLDTFWNKLVINISEPEDFEMVLNSEGGDVSDVGKITLSISSWLYDIHSSHLYEKEIKSDIYSEIINFSYRARAKFRVFSMNRLNGMGVGKGLQRDYFFPVE</sequence>
<protein>
    <recommendedName>
        <fullName evidence="3">Surface carbohydrate biosynthesis protein</fullName>
    </recommendedName>
</protein>
<evidence type="ECO:0000313" key="2">
    <source>
        <dbReference type="Proteomes" id="UP000586305"/>
    </source>
</evidence>